<dbReference type="InterPro" id="IPR017208">
    <property type="entry name" value="UCP037442_abhydr"/>
</dbReference>
<comment type="caution">
    <text evidence="2">The sequence shown here is derived from an EMBL/GenBank/DDBJ whole genome shotgun (WGS) entry which is preliminary data.</text>
</comment>
<feature type="domain" description="AB hydrolase-1" evidence="1">
    <location>
        <begin position="30"/>
        <end position="268"/>
    </location>
</feature>
<evidence type="ECO:0000259" key="1">
    <source>
        <dbReference type="Pfam" id="PF12697"/>
    </source>
</evidence>
<evidence type="ECO:0000313" key="3">
    <source>
        <dbReference type="Proteomes" id="UP000680865"/>
    </source>
</evidence>
<name>A0A919SY15_9ACTN</name>
<dbReference type="PIRSF" id="PIRSF037442">
    <property type="entry name" value="UCP037442_abhydr"/>
    <property type="match status" value="1"/>
</dbReference>
<evidence type="ECO:0000313" key="2">
    <source>
        <dbReference type="EMBL" id="GIM79491.1"/>
    </source>
</evidence>
<dbReference type="GO" id="GO:0003824">
    <property type="term" value="F:catalytic activity"/>
    <property type="evidence" value="ECO:0007669"/>
    <property type="project" value="UniProtKB-ARBA"/>
</dbReference>
<reference evidence="2" key="1">
    <citation type="submission" date="2021-03" db="EMBL/GenBank/DDBJ databases">
        <title>Whole genome shotgun sequence of Actinoplanes consettensis NBRC 14913.</title>
        <authorList>
            <person name="Komaki H."/>
            <person name="Tamura T."/>
        </authorList>
    </citation>
    <scope>NUCLEOTIDE SEQUENCE</scope>
    <source>
        <strain evidence="2">NBRC 14913</strain>
    </source>
</reference>
<sequence length="278" mass="29520">MEPVVHPISSSGAVTLTVEEYGIPGAPASIVFLPALGVPLAYYRRLLTTWSGHGRHVVGVELRGMPQSPVANLRKGSFGYANLLHDDLPAVFAGSAVAGADRIVLAGHSLGGQLALLSGAAGSVRTDAVVALGTGTSSKYAHRGPLSRARRAAGVRFVGAVTSSLGYWPGHRLGFAGRQPRGLMTDWGYEARHGRYRVHGDSTDYEAALAGLAIPALLVDIAGDRMIPATAVDHLAHRLPDHVDRAHVQAYPDHFLWARRAPEKVIDAVETWLSARDL</sequence>
<dbReference type="AlphaFoldDB" id="A0A919SY15"/>
<proteinExistence type="predicted"/>
<dbReference type="Pfam" id="PF12697">
    <property type="entry name" value="Abhydrolase_6"/>
    <property type="match status" value="1"/>
</dbReference>
<dbReference type="SUPFAM" id="SSF53474">
    <property type="entry name" value="alpha/beta-Hydrolases"/>
    <property type="match status" value="1"/>
</dbReference>
<dbReference type="Proteomes" id="UP000680865">
    <property type="component" value="Unassembled WGS sequence"/>
</dbReference>
<dbReference type="InterPro" id="IPR029058">
    <property type="entry name" value="AB_hydrolase_fold"/>
</dbReference>
<dbReference type="EMBL" id="BOQP01000039">
    <property type="protein sequence ID" value="GIM79491.1"/>
    <property type="molecule type" value="Genomic_DNA"/>
</dbReference>
<organism evidence="2 3">
    <name type="scientific">Winogradskya consettensis</name>
    <dbReference type="NCBI Taxonomy" id="113560"/>
    <lineage>
        <taxon>Bacteria</taxon>
        <taxon>Bacillati</taxon>
        <taxon>Actinomycetota</taxon>
        <taxon>Actinomycetes</taxon>
        <taxon>Micromonosporales</taxon>
        <taxon>Micromonosporaceae</taxon>
        <taxon>Winogradskya</taxon>
    </lineage>
</organism>
<keyword evidence="3" id="KW-1185">Reference proteome</keyword>
<gene>
    <name evidence="2" type="ORF">Aco04nite_65760</name>
</gene>
<protein>
    <recommendedName>
        <fullName evidence="1">AB hydrolase-1 domain-containing protein</fullName>
    </recommendedName>
</protein>
<dbReference type="Gene3D" id="3.40.50.1820">
    <property type="entry name" value="alpha/beta hydrolase"/>
    <property type="match status" value="1"/>
</dbReference>
<dbReference type="RefSeq" id="WP_213001087.1">
    <property type="nucleotide sequence ID" value="NZ_BAAATW010000001.1"/>
</dbReference>
<accession>A0A919SY15</accession>
<dbReference type="InterPro" id="IPR000073">
    <property type="entry name" value="AB_hydrolase_1"/>
</dbReference>